<dbReference type="RefSeq" id="WP_379842723.1">
    <property type="nucleotide sequence ID" value="NZ_JBHSMA010000001.1"/>
</dbReference>
<evidence type="ECO:0000313" key="1">
    <source>
        <dbReference type="EMBL" id="MFC5409109.1"/>
    </source>
</evidence>
<dbReference type="Proteomes" id="UP001596106">
    <property type="component" value="Unassembled WGS sequence"/>
</dbReference>
<gene>
    <name evidence="1" type="ORF">ACFPMF_07320</name>
</gene>
<proteinExistence type="predicted"/>
<reference evidence="2" key="1">
    <citation type="journal article" date="2019" name="Int. J. Syst. Evol. Microbiol.">
        <title>The Global Catalogue of Microorganisms (GCM) 10K type strain sequencing project: providing services to taxonomists for standard genome sequencing and annotation.</title>
        <authorList>
            <consortium name="The Broad Institute Genomics Platform"/>
            <consortium name="The Broad Institute Genome Sequencing Center for Infectious Disease"/>
            <person name="Wu L."/>
            <person name="Ma J."/>
        </authorList>
    </citation>
    <scope>NUCLEOTIDE SEQUENCE [LARGE SCALE GENOMIC DNA]</scope>
    <source>
        <strain evidence="2">CCUG 55250</strain>
    </source>
</reference>
<protein>
    <submittedName>
        <fullName evidence="1">Uncharacterized protein</fullName>
    </submittedName>
</protein>
<comment type="caution">
    <text evidence="1">The sequence shown here is derived from an EMBL/GenBank/DDBJ whole genome shotgun (WGS) entry which is preliminary data.</text>
</comment>
<accession>A0ABW0I6W7</accession>
<keyword evidence="2" id="KW-1185">Reference proteome</keyword>
<dbReference type="EMBL" id="JBHSMA010000001">
    <property type="protein sequence ID" value="MFC5409109.1"/>
    <property type="molecule type" value="Genomic_DNA"/>
</dbReference>
<name>A0ABW0I6W7_9BACT</name>
<organism evidence="1 2">
    <name type="scientific">Larkinella bovis</name>
    <dbReference type="NCBI Taxonomy" id="683041"/>
    <lineage>
        <taxon>Bacteria</taxon>
        <taxon>Pseudomonadati</taxon>
        <taxon>Bacteroidota</taxon>
        <taxon>Cytophagia</taxon>
        <taxon>Cytophagales</taxon>
        <taxon>Spirosomataceae</taxon>
        <taxon>Larkinella</taxon>
    </lineage>
</organism>
<evidence type="ECO:0000313" key="2">
    <source>
        <dbReference type="Proteomes" id="UP001596106"/>
    </source>
</evidence>
<sequence length="475" mass="54932">MTFAEHFNIQLLGYEDWFDPILEQDTRLFIDPLLAANSRVVHLQDAKEKISHFFKKAFEIAAESQPNIRDIRYRILLRMLVFPEVEEICLGYASFGTKGSGSSNGFSRLIAQAIYDSINMGIDNIDNFELLGIFNEGIGPDRISDTTANILKADLIAYTQDICIRNNVPTKNVLIRNYKYNFDSNRWDSEVASLPINPINNKPIILVPKDSLVYFHTINSDAFLDYIWRMKGEEITDSFSFWLKGEINKSDIIQIARQRRGWVEEFEKYIIEELRFFPYDLQKDPQGVYIPLLESTKYAKDNPIALSAKDEKEFYEVVDFIIEQYSTFMENHGGYKLLWNDNNKPKREEAAQIMFTCVVKQYCRANNIDLTREANIGRGPVDFKFSSGYHDKVIIELKLAKNSKFWSGLEKQLPKYMEAEEAKYGYFIVICYSDDDLKKVADINNVVENVKEKAKIDIKTLIIDATPEKPSASKL</sequence>